<accession>A0ACC0PQP6</accession>
<reference evidence="1" key="1">
    <citation type="submission" date="2022-02" db="EMBL/GenBank/DDBJ databases">
        <title>Plant Genome Project.</title>
        <authorList>
            <person name="Zhang R.-G."/>
        </authorList>
    </citation>
    <scope>NUCLEOTIDE SEQUENCE</scope>
    <source>
        <strain evidence="1">AT1</strain>
    </source>
</reference>
<evidence type="ECO:0000313" key="2">
    <source>
        <dbReference type="Proteomes" id="UP001062846"/>
    </source>
</evidence>
<sequence length="160" mass="18016">MVGLSAFTFQICTSFAEFMLIITALFLWLWASLKEMADLLLVHLIRVLITATTKDNEREHVVRVVKVPPCHEGKRWESNGLSLRDSLGKYAHPSLSGPQLFARTGEDVWTELGRPCGIHQKQLDQMVKHMPLMASDRIKGPGISSSEELYTFGMRSNSTI</sequence>
<name>A0ACC0PQP6_RHOML</name>
<protein>
    <submittedName>
        <fullName evidence="1">Uncharacterized protein</fullName>
    </submittedName>
</protein>
<gene>
    <name evidence="1" type="ORF">RHMOL_Rhmol02G0125500</name>
</gene>
<dbReference type="EMBL" id="CM046389">
    <property type="protein sequence ID" value="KAI8567481.1"/>
    <property type="molecule type" value="Genomic_DNA"/>
</dbReference>
<dbReference type="Proteomes" id="UP001062846">
    <property type="component" value="Chromosome 2"/>
</dbReference>
<keyword evidence="2" id="KW-1185">Reference proteome</keyword>
<evidence type="ECO:0000313" key="1">
    <source>
        <dbReference type="EMBL" id="KAI8567481.1"/>
    </source>
</evidence>
<proteinExistence type="predicted"/>
<comment type="caution">
    <text evidence="1">The sequence shown here is derived from an EMBL/GenBank/DDBJ whole genome shotgun (WGS) entry which is preliminary data.</text>
</comment>
<organism evidence="1 2">
    <name type="scientific">Rhododendron molle</name>
    <name type="common">Chinese azalea</name>
    <name type="synonym">Azalea mollis</name>
    <dbReference type="NCBI Taxonomy" id="49168"/>
    <lineage>
        <taxon>Eukaryota</taxon>
        <taxon>Viridiplantae</taxon>
        <taxon>Streptophyta</taxon>
        <taxon>Embryophyta</taxon>
        <taxon>Tracheophyta</taxon>
        <taxon>Spermatophyta</taxon>
        <taxon>Magnoliopsida</taxon>
        <taxon>eudicotyledons</taxon>
        <taxon>Gunneridae</taxon>
        <taxon>Pentapetalae</taxon>
        <taxon>asterids</taxon>
        <taxon>Ericales</taxon>
        <taxon>Ericaceae</taxon>
        <taxon>Ericoideae</taxon>
        <taxon>Rhodoreae</taxon>
        <taxon>Rhododendron</taxon>
    </lineage>
</organism>